<accession>A0A4Q2RNV5</accession>
<dbReference type="Proteomes" id="UP000291838">
    <property type="component" value="Unassembled WGS sequence"/>
</dbReference>
<protein>
    <submittedName>
        <fullName evidence="1">DUF2384 domain-containing protein</fullName>
    </submittedName>
</protein>
<organism evidence="1 2">
    <name type="scientific">Nocardioides glacieisoli</name>
    <dbReference type="NCBI Taxonomy" id="1168730"/>
    <lineage>
        <taxon>Bacteria</taxon>
        <taxon>Bacillati</taxon>
        <taxon>Actinomycetota</taxon>
        <taxon>Actinomycetes</taxon>
        <taxon>Propionibacteriales</taxon>
        <taxon>Nocardioidaceae</taxon>
        <taxon>Nocardioides</taxon>
    </lineage>
</organism>
<dbReference type="OrthoDB" id="5122186at2"/>
<dbReference type="EMBL" id="SDWS01000007">
    <property type="protein sequence ID" value="RYB89315.1"/>
    <property type="molecule type" value="Genomic_DNA"/>
</dbReference>
<evidence type="ECO:0000313" key="1">
    <source>
        <dbReference type="EMBL" id="RYB89315.1"/>
    </source>
</evidence>
<proteinExistence type="predicted"/>
<dbReference type="RefSeq" id="WP_129477283.1">
    <property type="nucleotide sequence ID" value="NZ_SDWS01000007.1"/>
</dbReference>
<comment type="caution">
    <text evidence="1">The sequence shown here is derived from an EMBL/GenBank/DDBJ whole genome shotgun (WGS) entry which is preliminary data.</text>
</comment>
<dbReference type="AlphaFoldDB" id="A0A4Q2RNV5"/>
<name>A0A4Q2RNV5_9ACTN</name>
<evidence type="ECO:0000313" key="2">
    <source>
        <dbReference type="Proteomes" id="UP000291838"/>
    </source>
</evidence>
<keyword evidence="2" id="KW-1185">Reference proteome</keyword>
<reference evidence="1 2" key="1">
    <citation type="submission" date="2019-01" db="EMBL/GenBank/DDBJ databases">
        <title>Novel species of Nocardioides.</title>
        <authorList>
            <person name="Liu Q."/>
            <person name="Xin Y.-H."/>
        </authorList>
    </citation>
    <scope>NUCLEOTIDE SEQUENCE [LARGE SCALE GENOMIC DNA]</scope>
    <source>
        <strain evidence="1 2">HLT3-15</strain>
    </source>
</reference>
<gene>
    <name evidence="1" type="ORF">EUA06_15100</name>
</gene>
<sequence>MALVNTPHPRLDGFTPLEWLVENRSASEVITALAQDDLPATAATLASELVKLLGADLVAYIASLPDAATVIRWTDRTETPDSDTLARLSIAFHAAFTLQVRISEAEIQAWMQVRNPRLHDVSPARVLRQDPIEFAGPTVLAAARSYAAAAGADLDPGFEKVLARARELWAEPSASEWLRGTSSHLNGARPIDLVRLGRAAEVLGALDAVEQGGMG</sequence>